<dbReference type="Proteomes" id="UP000245252">
    <property type="component" value="Unassembled WGS sequence"/>
</dbReference>
<name>A0A2U2DLQ7_9HYPH</name>
<dbReference type="EMBL" id="QFBC01000011">
    <property type="protein sequence ID" value="PWE54238.1"/>
    <property type="molecule type" value="Genomic_DNA"/>
</dbReference>
<comment type="caution">
    <text evidence="5">The sequence shown here is derived from an EMBL/GenBank/DDBJ whole genome shotgun (WGS) entry which is preliminary data.</text>
</comment>
<dbReference type="Gene3D" id="1.20.120.530">
    <property type="entry name" value="GntR ligand-binding domain-like"/>
    <property type="match status" value="1"/>
</dbReference>
<dbReference type="AlphaFoldDB" id="A0A2U2DLQ7"/>
<keyword evidence="6" id="KW-1185">Reference proteome</keyword>
<dbReference type="InterPro" id="IPR011711">
    <property type="entry name" value="GntR_C"/>
</dbReference>
<dbReference type="OrthoDB" id="8680240at2"/>
<evidence type="ECO:0000313" key="5">
    <source>
        <dbReference type="EMBL" id="PWE54238.1"/>
    </source>
</evidence>
<reference evidence="5 6" key="1">
    <citation type="submission" date="2018-05" db="EMBL/GenBank/DDBJ databases">
        <title>The draft genome of strain NS-104.</title>
        <authorList>
            <person name="Hang P."/>
            <person name="Jiang J."/>
        </authorList>
    </citation>
    <scope>NUCLEOTIDE SEQUENCE [LARGE SCALE GENOMIC DNA]</scope>
    <source>
        <strain evidence="5 6">NS-104</strain>
    </source>
</reference>
<dbReference type="SMART" id="SM00895">
    <property type="entry name" value="FCD"/>
    <property type="match status" value="1"/>
</dbReference>
<keyword evidence="1" id="KW-0805">Transcription regulation</keyword>
<accession>A0A2U2DLQ7</accession>
<organism evidence="5 6">
    <name type="scientific">Metarhizobium album</name>
    <dbReference type="NCBI Taxonomy" id="2182425"/>
    <lineage>
        <taxon>Bacteria</taxon>
        <taxon>Pseudomonadati</taxon>
        <taxon>Pseudomonadota</taxon>
        <taxon>Alphaproteobacteria</taxon>
        <taxon>Hyphomicrobiales</taxon>
        <taxon>Rhizobiaceae</taxon>
        <taxon>Metarhizobium</taxon>
    </lineage>
</organism>
<gene>
    <name evidence="5" type="ORF">DEM27_21265</name>
</gene>
<evidence type="ECO:0000313" key="6">
    <source>
        <dbReference type="Proteomes" id="UP000245252"/>
    </source>
</evidence>
<dbReference type="InterPro" id="IPR008920">
    <property type="entry name" value="TF_FadR/GntR_C"/>
</dbReference>
<keyword evidence="2" id="KW-0238">DNA-binding</keyword>
<keyword evidence="3" id="KW-0804">Transcription</keyword>
<evidence type="ECO:0000256" key="3">
    <source>
        <dbReference type="ARBA" id="ARBA00023163"/>
    </source>
</evidence>
<evidence type="ECO:0000256" key="2">
    <source>
        <dbReference type="ARBA" id="ARBA00023125"/>
    </source>
</evidence>
<evidence type="ECO:0000256" key="1">
    <source>
        <dbReference type="ARBA" id="ARBA00023015"/>
    </source>
</evidence>
<dbReference type="GO" id="GO:0003677">
    <property type="term" value="F:DNA binding"/>
    <property type="evidence" value="ECO:0007669"/>
    <property type="project" value="UniProtKB-KW"/>
</dbReference>
<proteinExistence type="predicted"/>
<protein>
    <submittedName>
        <fullName evidence="5">GntR family transcriptional regulator</fullName>
    </submittedName>
</protein>
<evidence type="ECO:0000259" key="4">
    <source>
        <dbReference type="SMART" id="SM00895"/>
    </source>
</evidence>
<dbReference type="RefSeq" id="WP_109460262.1">
    <property type="nucleotide sequence ID" value="NZ_QFBC01000011.1"/>
</dbReference>
<sequence length="235" mass="25814">MDSLVVPFLALAAALPGWTLPRGSEPDRVAADVTLETRLTISSAPNCGYRVAAVSFGELEDLELAREAVECALLEDAIVHGGMEWEANIIAAHYNLSRCPQPIGSDDVEERLRWIDVHDGFHRRLAAAARSSWLKSFQDQLFEQLQRHHQALLFHPDVVSPSRPPKSEGETEAMLHDVLALAPHTQIMQAALDRDVGAAVVLLRTHIHLALDLHRAIAGIVARAAEPVKAKSFKK</sequence>
<dbReference type="Pfam" id="PF07729">
    <property type="entry name" value="FCD"/>
    <property type="match status" value="1"/>
</dbReference>
<dbReference type="SUPFAM" id="SSF48008">
    <property type="entry name" value="GntR ligand-binding domain-like"/>
    <property type="match status" value="1"/>
</dbReference>
<feature type="domain" description="GntR C-terminal" evidence="4">
    <location>
        <begin position="61"/>
        <end position="209"/>
    </location>
</feature>